<dbReference type="PROSITE" id="PS50217">
    <property type="entry name" value="BZIP"/>
    <property type="match status" value="1"/>
</dbReference>
<dbReference type="InterPro" id="IPR043452">
    <property type="entry name" value="BZIP46-like"/>
</dbReference>
<dbReference type="Gramene" id="ERN08503">
    <property type="protein sequence ID" value="ERN08503"/>
    <property type="gene ID" value="AMTR_s00152p00081700"/>
</dbReference>
<evidence type="ECO:0000256" key="3">
    <source>
        <dbReference type="ARBA" id="ARBA00023242"/>
    </source>
</evidence>
<accession>W1PKD9</accession>
<dbReference type="PROSITE" id="PS00036">
    <property type="entry name" value="BZIP_BASIC"/>
    <property type="match status" value="1"/>
</dbReference>
<keyword evidence="7" id="KW-1185">Reference proteome</keyword>
<comment type="subcellular location">
    <subcellularLocation>
        <location evidence="1">Nucleus</location>
    </subcellularLocation>
</comment>
<feature type="region of interest" description="Disordered" evidence="4">
    <location>
        <begin position="184"/>
        <end position="209"/>
    </location>
</feature>
<feature type="region of interest" description="Disordered" evidence="4">
    <location>
        <begin position="31"/>
        <end position="61"/>
    </location>
</feature>
<evidence type="ECO:0000313" key="7">
    <source>
        <dbReference type="Proteomes" id="UP000017836"/>
    </source>
</evidence>
<evidence type="ECO:0000256" key="4">
    <source>
        <dbReference type="SAM" id="MobiDB-lite"/>
    </source>
</evidence>
<dbReference type="SMART" id="SM00338">
    <property type="entry name" value="BRLZ"/>
    <property type="match status" value="1"/>
</dbReference>
<dbReference type="Gene3D" id="1.20.5.170">
    <property type="match status" value="1"/>
</dbReference>
<dbReference type="STRING" id="13333.W1PKD9"/>
<dbReference type="EMBL" id="KI393323">
    <property type="protein sequence ID" value="ERN08503.1"/>
    <property type="molecule type" value="Genomic_DNA"/>
</dbReference>
<sequence>MQIASFYPPDSRLRSLGPGSPVHEMWSVEMNKNGAPALSSTSSSSSSTLHSPPRSNRKTMEDVWRDLNLTLLPRDEGPKGFREMILQDFLTTGNDTRRAQQDEIHVERRGGPQNVAATNLSLITGSDLHYLDWLSYKPASAVQEEEQQRPPHVLEPGAAAPFVAPESAAGLGLCKKRLPPDCREEQSVDRRHKRMIKNRESAARSRARKQAYTNELELEVAHLIEENARLRKHQLTFANPTAAFQHGKTKPATLRRSTTAPF</sequence>
<evidence type="ECO:0000256" key="2">
    <source>
        <dbReference type="ARBA" id="ARBA00023125"/>
    </source>
</evidence>
<dbReference type="GO" id="GO:0005634">
    <property type="term" value="C:nucleus"/>
    <property type="evidence" value="ECO:0000318"/>
    <property type="project" value="GO_Central"/>
</dbReference>
<dbReference type="SUPFAM" id="SSF57959">
    <property type="entry name" value="Leucine zipper domain"/>
    <property type="match status" value="1"/>
</dbReference>
<dbReference type="AlphaFoldDB" id="W1PKD9"/>
<gene>
    <name evidence="6" type="ORF">AMTR_s00152p00081700</name>
</gene>
<dbReference type="FunFam" id="1.20.5.170:FF:000036">
    <property type="entry name" value="ABSCISIC ACID-INSENSITIVE 5-like protein 2"/>
    <property type="match status" value="1"/>
</dbReference>
<dbReference type="CDD" id="cd14707">
    <property type="entry name" value="bZIP_plant_BZIP46"/>
    <property type="match status" value="1"/>
</dbReference>
<name>W1PKD9_AMBTC</name>
<feature type="domain" description="BZIP" evidence="5">
    <location>
        <begin position="188"/>
        <end position="232"/>
    </location>
</feature>
<dbReference type="PANTHER" id="PTHR22952:SF433">
    <property type="entry name" value="PROTEIN FD"/>
    <property type="match status" value="1"/>
</dbReference>
<dbReference type="Pfam" id="PF00170">
    <property type="entry name" value="bZIP_1"/>
    <property type="match status" value="1"/>
</dbReference>
<dbReference type="Proteomes" id="UP000017836">
    <property type="component" value="Unassembled WGS sequence"/>
</dbReference>
<organism evidence="6 7">
    <name type="scientific">Amborella trichopoda</name>
    <dbReference type="NCBI Taxonomy" id="13333"/>
    <lineage>
        <taxon>Eukaryota</taxon>
        <taxon>Viridiplantae</taxon>
        <taxon>Streptophyta</taxon>
        <taxon>Embryophyta</taxon>
        <taxon>Tracheophyta</taxon>
        <taxon>Spermatophyta</taxon>
        <taxon>Magnoliopsida</taxon>
        <taxon>Amborellales</taxon>
        <taxon>Amborellaceae</taxon>
        <taxon>Amborella</taxon>
    </lineage>
</organism>
<protein>
    <recommendedName>
        <fullName evidence="5">BZIP domain-containing protein</fullName>
    </recommendedName>
</protein>
<keyword evidence="3" id="KW-0539">Nucleus</keyword>
<dbReference type="InterPro" id="IPR004827">
    <property type="entry name" value="bZIP"/>
</dbReference>
<feature type="compositionally biased region" description="Low complexity" evidence="4">
    <location>
        <begin position="39"/>
        <end position="48"/>
    </location>
</feature>
<keyword evidence="2" id="KW-0238">DNA-binding</keyword>
<dbReference type="HOGENOM" id="CLU_085189_0_0_1"/>
<dbReference type="eggNOG" id="ENOG502RZGX">
    <property type="taxonomic scope" value="Eukaryota"/>
</dbReference>
<reference evidence="7" key="1">
    <citation type="journal article" date="2013" name="Science">
        <title>The Amborella genome and the evolution of flowering plants.</title>
        <authorList>
            <consortium name="Amborella Genome Project"/>
        </authorList>
    </citation>
    <scope>NUCLEOTIDE SEQUENCE [LARGE SCALE GENOMIC DNA]</scope>
</reference>
<dbReference type="OMA" id="NGPLNHE"/>
<dbReference type="GO" id="GO:0003677">
    <property type="term" value="F:DNA binding"/>
    <property type="evidence" value="ECO:0007669"/>
    <property type="project" value="UniProtKB-KW"/>
</dbReference>
<evidence type="ECO:0000259" key="5">
    <source>
        <dbReference type="PROSITE" id="PS50217"/>
    </source>
</evidence>
<dbReference type="PANTHER" id="PTHR22952">
    <property type="entry name" value="CAMP-RESPONSE ELEMENT BINDING PROTEIN-RELATED"/>
    <property type="match status" value="1"/>
</dbReference>
<evidence type="ECO:0000313" key="6">
    <source>
        <dbReference type="EMBL" id="ERN08503.1"/>
    </source>
</evidence>
<dbReference type="InterPro" id="IPR046347">
    <property type="entry name" value="bZIP_sf"/>
</dbReference>
<feature type="region of interest" description="Disordered" evidence="4">
    <location>
        <begin position="243"/>
        <end position="262"/>
    </location>
</feature>
<dbReference type="GO" id="GO:0045893">
    <property type="term" value="P:positive regulation of DNA-templated transcription"/>
    <property type="evidence" value="ECO:0007669"/>
    <property type="project" value="InterPro"/>
</dbReference>
<dbReference type="GO" id="GO:0003700">
    <property type="term" value="F:DNA-binding transcription factor activity"/>
    <property type="evidence" value="ECO:0007669"/>
    <property type="project" value="InterPro"/>
</dbReference>
<proteinExistence type="predicted"/>
<evidence type="ECO:0000256" key="1">
    <source>
        <dbReference type="ARBA" id="ARBA00004123"/>
    </source>
</evidence>